<gene>
    <name evidence="3" type="ORF">ED312_19745</name>
</gene>
<protein>
    <submittedName>
        <fullName evidence="3">Phosphatase PAP2 family protein</fullName>
    </submittedName>
</protein>
<evidence type="ECO:0000313" key="4">
    <source>
        <dbReference type="Proteomes" id="UP000267469"/>
    </source>
</evidence>
<feature type="chain" id="PRO_5018190123" evidence="1">
    <location>
        <begin position="27"/>
        <end position="287"/>
    </location>
</feature>
<dbReference type="Proteomes" id="UP000267469">
    <property type="component" value="Unassembled WGS sequence"/>
</dbReference>
<feature type="domain" description="Phosphatidic acid phosphatase type 2/haloperoxidase" evidence="2">
    <location>
        <begin position="139"/>
        <end position="252"/>
    </location>
</feature>
<accession>A0A3N0DRH1</accession>
<dbReference type="Gene3D" id="1.20.144.10">
    <property type="entry name" value="Phosphatidic acid phosphatase type 2/haloperoxidase"/>
    <property type="match status" value="1"/>
</dbReference>
<dbReference type="EMBL" id="RJTM01000137">
    <property type="protein sequence ID" value="RNL78101.1"/>
    <property type="molecule type" value="Genomic_DNA"/>
</dbReference>
<name>A0A3N0DRH1_SINP1</name>
<keyword evidence="4" id="KW-1185">Reference proteome</keyword>
<dbReference type="InterPro" id="IPR000326">
    <property type="entry name" value="PAP2/HPO"/>
</dbReference>
<dbReference type="SMART" id="SM00014">
    <property type="entry name" value="acidPPc"/>
    <property type="match status" value="1"/>
</dbReference>
<keyword evidence="1" id="KW-0732">Signal</keyword>
<feature type="signal peptide" evidence="1">
    <location>
        <begin position="1"/>
        <end position="26"/>
    </location>
</feature>
<proteinExistence type="predicted"/>
<evidence type="ECO:0000259" key="2">
    <source>
        <dbReference type="SMART" id="SM00014"/>
    </source>
</evidence>
<dbReference type="RefSeq" id="WP_123217754.1">
    <property type="nucleotide sequence ID" value="NZ_RJTM01000137.1"/>
</dbReference>
<dbReference type="SUPFAM" id="SSF48317">
    <property type="entry name" value="Acid phosphatase/Vanadium-dependent haloperoxidase"/>
    <property type="match status" value="1"/>
</dbReference>
<dbReference type="Pfam" id="PF01569">
    <property type="entry name" value="PAP2"/>
    <property type="match status" value="1"/>
</dbReference>
<dbReference type="AlphaFoldDB" id="A0A3N0DRH1"/>
<reference evidence="3 4" key="1">
    <citation type="submission" date="2018-10" db="EMBL/GenBank/DDBJ databases">
        <title>Sinomicrobium pectinilyticum sp. nov., a pectinase-producing bacterium isolated from alkaline and saline soil, and emended description of the genus Sinomicrobium.</title>
        <authorList>
            <person name="Cheng B."/>
            <person name="Li C."/>
            <person name="Lai Q."/>
            <person name="Du M."/>
            <person name="Shao Z."/>
            <person name="Xu P."/>
            <person name="Yang C."/>
        </authorList>
    </citation>
    <scope>NUCLEOTIDE SEQUENCE [LARGE SCALE GENOMIC DNA]</scope>
    <source>
        <strain evidence="3 4">5DNS001</strain>
    </source>
</reference>
<evidence type="ECO:0000256" key="1">
    <source>
        <dbReference type="SAM" id="SignalP"/>
    </source>
</evidence>
<evidence type="ECO:0000313" key="3">
    <source>
        <dbReference type="EMBL" id="RNL78101.1"/>
    </source>
</evidence>
<organism evidence="3 4">
    <name type="scientific">Sinomicrobium pectinilyticum</name>
    <dbReference type="NCBI Taxonomy" id="1084421"/>
    <lineage>
        <taxon>Bacteria</taxon>
        <taxon>Pseudomonadati</taxon>
        <taxon>Bacteroidota</taxon>
        <taxon>Flavobacteriia</taxon>
        <taxon>Flavobacteriales</taxon>
        <taxon>Flavobacteriaceae</taxon>
        <taxon>Sinomicrobium</taxon>
    </lineage>
</organism>
<comment type="caution">
    <text evidence="3">The sequence shown here is derived from an EMBL/GenBank/DDBJ whole genome shotgun (WGS) entry which is preliminary data.</text>
</comment>
<dbReference type="InterPro" id="IPR036938">
    <property type="entry name" value="PAP2/HPO_sf"/>
</dbReference>
<sequence length="287" mass="31855">MAKPVTSALRTLFAVTLLAISLTAYGQEDEESPKEELTRWQMFKYDGANIFGGMAYAYSRPFHWDGDDWLTFGGVMVGTGLVFLADDETSKFFARQRDDIPQVIRDYGWYYGSPQNNYMLTGAVYLTGLVTKNEKWRRTGVLLISSASTAGLLQQVSKLLVGRARPRTGKSKDTFDPFPEDADYHSFPSGHAILSFTNAYALAKLVNNPWAKAGIYTVGLIPPVSRLWEGAHWLSDVVLSLAISVATVEAIDHYLDSKYASPYPGKRNKISWNFNVGPGRIGIVGVF</sequence>
<dbReference type="OrthoDB" id="9773582at2"/>